<dbReference type="PRINTS" id="PR00420">
    <property type="entry name" value="RNGMNOXGNASE"/>
</dbReference>
<keyword evidence="7" id="KW-0472">Membrane</keyword>
<dbReference type="SUPFAM" id="SSF54373">
    <property type="entry name" value="FAD-linked reductases, C-terminal domain"/>
    <property type="match status" value="1"/>
</dbReference>
<dbReference type="Pfam" id="PF01494">
    <property type="entry name" value="FAD_binding_3"/>
    <property type="match status" value="1"/>
</dbReference>
<evidence type="ECO:0000313" key="10">
    <source>
        <dbReference type="Proteomes" id="UP001610563"/>
    </source>
</evidence>
<feature type="compositionally biased region" description="Basic and acidic residues" evidence="6">
    <location>
        <begin position="394"/>
        <end position="406"/>
    </location>
</feature>
<feature type="domain" description="FAD-binding" evidence="8">
    <location>
        <begin position="22"/>
        <end position="380"/>
    </location>
</feature>
<reference evidence="9 10" key="1">
    <citation type="submission" date="2024-07" db="EMBL/GenBank/DDBJ databases">
        <title>Section-level genome sequencing and comparative genomics of Aspergillus sections Usti and Cavernicolus.</title>
        <authorList>
            <consortium name="Lawrence Berkeley National Laboratory"/>
            <person name="Nybo J.L."/>
            <person name="Vesth T.C."/>
            <person name="Theobald S."/>
            <person name="Frisvad J.C."/>
            <person name="Larsen T.O."/>
            <person name="Kjaerboelling I."/>
            <person name="Rothschild-Mancinelli K."/>
            <person name="Lyhne E.K."/>
            <person name="Kogle M.E."/>
            <person name="Barry K."/>
            <person name="Clum A."/>
            <person name="Na H."/>
            <person name="Ledsgaard L."/>
            <person name="Lin J."/>
            <person name="Lipzen A."/>
            <person name="Kuo A."/>
            <person name="Riley R."/>
            <person name="Mondo S."/>
            <person name="Labutti K."/>
            <person name="Haridas S."/>
            <person name="Pangalinan J."/>
            <person name="Salamov A.A."/>
            <person name="Simmons B.A."/>
            <person name="Magnuson J.K."/>
            <person name="Chen J."/>
            <person name="Drula E."/>
            <person name="Henrissat B."/>
            <person name="Wiebenga A."/>
            <person name="Lubbers R.J."/>
            <person name="Gomes A.C."/>
            <person name="Makela M.R."/>
            <person name="Stajich J."/>
            <person name="Grigoriev I.V."/>
            <person name="Mortensen U.H."/>
            <person name="De Vries R.P."/>
            <person name="Baker S.E."/>
            <person name="Andersen M.R."/>
        </authorList>
    </citation>
    <scope>NUCLEOTIDE SEQUENCE [LARGE SCALE GENOMIC DNA]</scope>
    <source>
        <strain evidence="9 10">CBS 209.92</strain>
    </source>
</reference>
<keyword evidence="7" id="KW-0812">Transmembrane</keyword>
<evidence type="ECO:0000256" key="6">
    <source>
        <dbReference type="SAM" id="MobiDB-lite"/>
    </source>
</evidence>
<evidence type="ECO:0000259" key="8">
    <source>
        <dbReference type="Pfam" id="PF01494"/>
    </source>
</evidence>
<organism evidence="9 10">
    <name type="scientific">Aspergillus keveii</name>
    <dbReference type="NCBI Taxonomy" id="714993"/>
    <lineage>
        <taxon>Eukaryota</taxon>
        <taxon>Fungi</taxon>
        <taxon>Dikarya</taxon>
        <taxon>Ascomycota</taxon>
        <taxon>Pezizomycotina</taxon>
        <taxon>Eurotiomycetes</taxon>
        <taxon>Eurotiomycetidae</taxon>
        <taxon>Eurotiales</taxon>
        <taxon>Aspergillaceae</taxon>
        <taxon>Aspergillus</taxon>
        <taxon>Aspergillus subgen. Nidulantes</taxon>
    </lineage>
</organism>
<comment type="caution">
    <text evidence="9">The sequence shown here is derived from an EMBL/GenBank/DDBJ whole genome shotgun (WGS) entry which is preliminary data.</text>
</comment>
<accession>A0ABR4G0Y4</accession>
<dbReference type="InterPro" id="IPR050493">
    <property type="entry name" value="FAD-dep_Monooxygenase_BioMet"/>
</dbReference>
<dbReference type="SUPFAM" id="SSF51905">
    <property type="entry name" value="FAD/NAD(P)-binding domain"/>
    <property type="match status" value="1"/>
</dbReference>
<evidence type="ECO:0000256" key="4">
    <source>
        <dbReference type="ARBA" id="ARBA00023002"/>
    </source>
</evidence>
<keyword evidence="7" id="KW-1133">Transmembrane helix</keyword>
<evidence type="ECO:0000256" key="3">
    <source>
        <dbReference type="ARBA" id="ARBA00022827"/>
    </source>
</evidence>
<evidence type="ECO:0000256" key="2">
    <source>
        <dbReference type="ARBA" id="ARBA00022630"/>
    </source>
</evidence>
<dbReference type="InterPro" id="IPR036188">
    <property type="entry name" value="FAD/NAD-bd_sf"/>
</dbReference>
<evidence type="ECO:0000313" key="9">
    <source>
        <dbReference type="EMBL" id="KAL2789180.1"/>
    </source>
</evidence>
<keyword evidence="10" id="KW-1185">Reference proteome</keyword>
<feature type="region of interest" description="Disordered" evidence="6">
    <location>
        <begin position="394"/>
        <end position="414"/>
    </location>
</feature>
<dbReference type="Gene3D" id="3.50.50.60">
    <property type="entry name" value="FAD/NAD(P)-binding domain"/>
    <property type="match status" value="1"/>
</dbReference>
<proteinExistence type="inferred from homology"/>
<dbReference type="PANTHER" id="PTHR13789">
    <property type="entry name" value="MONOOXYGENASE"/>
    <property type="match status" value="1"/>
</dbReference>
<keyword evidence="5" id="KW-0503">Monooxygenase</keyword>
<sequence>MDTYKDTFQFPFPQRNATPRLRIIIVGAGIAGLSAALGLHKAGHNVTILERVREIAEVGAGIQMAPNAARILGRFGILEDVVSKANVLERNSLRRYEDDGELGSAPLMPQVGKEYNAPLCVIHRGDLQSILLTAVRAANIDLRLNSRVISADDRFSGTVHLASSESLSADVVIAADGIKSDLRHQIATAHGHIDHAQPTGDAAYRILIPKKDLENDPEALELLNSNVGMRWLGPGGHIMAYPIKNNQIYNMVLLHPKPAGRDDEPEAESWTQQGSKEEMRRFYERWNPLVKKLLSYVPEGEVKEWTLNSHAFLPSWVENRTVLMGDACHPMLPYVAQGAAQAIEDAGVLACVLSVGGDNVDIPTRLKVYELVRKERAEKIQNSAAETRLALHLPDGEKQRQRDEAIKSGGSNPDLWADKKWQEFMWGTDVMKRTVDDWEALVSQASEAHLQSVRPTLF</sequence>
<dbReference type="InterPro" id="IPR002938">
    <property type="entry name" value="FAD-bd"/>
</dbReference>
<dbReference type="Proteomes" id="UP001610563">
    <property type="component" value="Unassembled WGS sequence"/>
</dbReference>
<keyword evidence="4" id="KW-0560">Oxidoreductase</keyword>
<evidence type="ECO:0000256" key="5">
    <source>
        <dbReference type="ARBA" id="ARBA00023033"/>
    </source>
</evidence>
<gene>
    <name evidence="9" type="ORF">BJX66DRAFT_339607</name>
</gene>
<keyword evidence="2" id="KW-0285">Flavoprotein</keyword>
<protein>
    <submittedName>
        <fullName evidence="9">Salicylate hydroxylase</fullName>
    </submittedName>
</protein>
<evidence type="ECO:0000256" key="1">
    <source>
        <dbReference type="ARBA" id="ARBA00007992"/>
    </source>
</evidence>
<dbReference type="PANTHER" id="PTHR13789:SF147">
    <property type="entry name" value="PUTATIVE (AFU_ORTHOLOGUE AFUA_2G01950)-RELATED"/>
    <property type="match status" value="1"/>
</dbReference>
<comment type="similarity">
    <text evidence="1">Belongs to the paxM FAD-dependent monooxygenase family.</text>
</comment>
<feature type="transmembrane region" description="Helical" evidence="7">
    <location>
        <begin position="21"/>
        <end position="39"/>
    </location>
</feature>
<evidence type="ECO:0000256" key="7">
    <source>
        <dbReference type="SAM" id="Phobius"/>
    </source>
</evidence>
<name>A0ABR4G0Y4_9EURO</name>
<keyword evidence="3" id="KW-0274">FAD</keyword>
<dbReference type="EMBL" id="JBFTWV010000068">
    <property type="protein sequence ID" value="KAL2789180.1"/>
    <property type="molecule type" value="Genomic_DNA"/>
</dbReference>